<accession>A0AAV9Y0F5</accession>
<dbReference type="Proteomes" id="UP001311799">
    <property type="component" value="Unassembled WGS sequence"/>
</dbReference>
<dbReference type="PANTHER" id="PTHR23409">
    <property type="entry name" value="RIBONUCLEOSIDE-DIPHOSPHATE REDUCTASE SMALL CHAIN"/>
    <property type="match status" value="1"/>
</dbReference>
<dbReference type="InterPro" id="IPR012348">
    <property type="entry name" value="RNR-like"/>
</dbReference>
<reference evidence="2 3" key="1">
    <citation type="submission" date="2023-10" db="EMBL/GenBank/DDBJ databases">
        <title>Comparative genomics analysis reveals potential genetic determinants of host preference in Cryptosporidium xiaoi.</title>
        <authorList>
            <person name="Xiao L."/>
            <person name="Li J."/>
        </authorList>
    </citation>
    <scope>NUCLEOTIDE SEQUENCE [LARGE SCALE GENOMIC DNA]</scope>
    <source>
        <strain evidence="2 3">52996</strain>
    </source>
</reference>
<dbReference type="CDD" id="cd01049">
    <property type="entry name" value="RNRR2"/>
    <property type="match status" value="1"/>
</dbReference>
<dbReference type="Pfam" id="PF00268">
    <property type="entry name" value="Ribonuc_red_sm"/>
    <property type="match status" value="1"/>
</dbReference>
<evidence type="ECO:0000313" key="2">
    <source>
        <dbReference type="EMBL" id="KAK6590327.1"/>
    </source>
</evidence>
<gene>
    <name evidence="2" type="ORF">RS030_162533</name>
</gene>
<name>A0AAV9Y0F5_9CRYT</name>
<dbReference type="AlphaFoldDB" id="A0AAV9Y0F5"/>
<keyword evidence="3" id="KW-1185">Reference proteome</keyword>
<dbReference type="GO" id="GO:0009263">
    <property type="term" value="P:deoxyribonucleotide biosynthetic process"/>
    <property type="evidence" value="ECO:0007669"/>
    <property type="project" value="InterPro"/>
</dbReference>
<evidence type="ECO:0000313" key="3">
    <source>
        <dbReference type="Proteomes" id="UP001311799"/>
    </source>
</evidence>
<dbReference type="InterPro" id="IPR033909">
    <property type="entry name" value="RNR_small"/>
</dbReference>
<dbReference type="InterPro" id="IPR009078">
    <property type="entry name" value="Ferritin-like_SF"/>
</dbReference>
<dbReference type="GO" id="GO:0016491">
    <property type="term" value="F:oxidoreductase activity"/>
    <property type="evidence" value="ECO:0007669"/>
    <property type="project" value="InterPro"/>
</dbReference>
<comment type="similarity">
    <text evidence="1">Belongs to the ribonucleoside diphosphate reductase small chain family.</text>
</comment>
<dbReference type="Gene3D" id="1.10.620.20">
    <property type="entry name" value="Ribonucleotide Reductase, subunit A"/>
    <property type="match status" value="1"/>
</dbReference>
<sequence length="355" mass="41933">MTVNLLEQQKEELVLQENPYRWILFPIKYTRLWNLYKKYEVAFWTAELIPIYEDKKAITKINRKLLNYMELLFSSRIYVHNTSLDTVILSCELLEQVQVPEARGYFSFSMCMENIYKEFLMNYNEIIRQNNVKSDENGEIQDKLTYDKELEDKINNNEHFKKIKKFIGAFLDKNTLFSEKLIYYSILKKIFSCGLHLIRFSFSLNNESSDTLAQLCEGLDRIRRDEQYQVEFCLNIAKSMKTKPSNEKMITLLEEAVTIEKDFIFSIIDLDTIGIEREDIVAYLLYSADEILTDLKYPRQFNVSNPFANVFNDLPAPSQEEAIARQTLTQTLKAAHYRTYQEISNSNQFSTSQDF</sequence>
<dbReference type="InterPro" id="IPR000358">
    <property type="entry name" value="RNR_small_fam"/>
</dbReference>
<protein>
    <submittedName>
        <fullName evidence="2">Ribonucleotide reductase small subunit</fullName>
    </submittedName>
</protein>
<organism evidence="2 3">
    <name type="scientific">Cryptosporidium xiaoi</name>
    <dbReference type="NCBI Taxonomy" id="659607"/>
    <lineage>
        <taxon>Eukaryota</taxon>
        <taxon>Sar</taxon>
        <taxon>Alveolata</taxon>
        <taxon>Apicomplexa</taxon>
        <taxon>Conoidasida</taxon>
        <taxon>Coccidia</taxon>
        <taxon>Eucoccidiorida</taxon>
        <taxon>Eimeriorina</taxon>
        <taxon>Cryptosporidiidae</taxon>
        <taxon>Cryptosporidium</taxon>
    </lineage>
</organism>
<dbReference type="SUPFAM" id="SSF47240">
    <property type="entry name" value="Ferritin-like"/>
    <property type="match status" value="1"/>
</dbReference>
<proteinExistence type="inferred from homology"/>
<dbReference type="PANTHER" id="PTHR23409:SF18">
    <property type="entry name" value="RIBONUCLEOSIDE-DIPHOSPHATE REDUCTASE SUBUNIT M2"/>
    <property type="match status" value="1"/>
</dbReference>
<evidence type="ECO:0000256" key="1">
    <source>
        <dbReference type="ARBA" id="ARBA00009303"/>
    </source>
</evidence>
<dbReference type="EMBL" id="JAWDEY010000007">
    <property type="protein sequence ID" value="KAK6590327.1"/>
    <property type="molecule type" value="Genomic_DNA"/>
</dbReference>
<comment type="caution">
    <text evidence="2">The sequence shown here is derived from an EMBL/GenBank/DDBJ whole genome shotgun (WGS) entry which is preliminary data.</text>
</comment>